<comment type="caution">
    <text evidence="2">The sequence shown here is derived from an EMBL/GenBank/DDBJ whole genome shotgun (WGS) entry which is preliminary data.</text>
</comment>
<accession>A0A392N975</accession>
<feature type="domain" description="Retroviral polymerase SH3-like" evidence="1">
    <location>
        <begin position="30"/>
        <end position="92"/>
    </location>
</feature>
<dbReference type="Pfam" id="PF25597">
    <property type="entry name" value="SH3_retrovirus"/>
    <property type="match status" value="1"/>
</dbReference>
<organism evidence="2 3">
    <name type="scientific">Trifolium medium</name>
    <dbReference type="NCBI Taxonomy" id="97028"/>
    <lineage>
        <taxon>Eukaryota</taxon>
        <taxon>Viridiplantae</taxon>
        <taxon>Streptophyta</taxon>
        <taxon>Embryophyta</taxon>
        <taxon>Tracheophyta</taxon>
        <taxon>Spermatophyta</taxon>
        <taxon>Magnoliopsida</taxon>
        <taxon>eudicotyledons</taxon>
        <taxon>Gunneridae</taxon>
        <taxon>Pentapetalae</taxon>
        <taxon>rosids</taxon>
        <taxon>fabids</taxon>
        <taxon>Fabales</taxon>
        <taxon>Fabaceae</taxon>
        <taxon>Papilionoideae</taxon>
        <taxon>50 kb inversion clade</taxon>
        <taxon>NPAAA clade</taxon>
        <taxon>Hologalegina</taxon>
        <taxon>IRL clade</taxon>
        <taxon>Trifolieae</taxon>
        <taxon>Trifolium</taxon>
    </lineage>
</organism>
<name>A0A392N975_9FABA</name>
<evidence type="ECO:0000313" key="2">
    <source>
        <dbReference type="EMBL" id="MCH96367.1"/>
    </source>
</evidence>
<gene>
    <name evidence="2" type="ORF">A2U01_0017353</name>
</gene>
<proteinExistence type="predicted"/>
<feature type="non-terminal residue" evidence="2">
    <location>
        <position position="1"/>
    </location>
</feature>
<dbReference type="AlphaFoldDB" id="A0A392N975"/>
<reference evidence="2 3" key="1">
    <citation type="journal article" date="2018" name="Front. Plant Sci.">
        <title>Red Clover (Trifolium pratense) and Zigzag Clover (T. medium) - A Picture of Genomic Similarities and Differences.</title>
        <authorList>
            <person name="Dluhosova J."/>
            <person name="Istvanek J."/>
            <person name="Nedelnik J."/>
            <person name="Repkova J."/>
        </authorList>
    </citation>
    <scope>NUCLEOTIDE SEQUENCE [LARGE SCALE GENOMIC DNA]</scope>
    <source>
        <strain evidence="3">cv. 10/8</strain>
        <tissue evidence="2">Leaf</tissue>
    </source>
</reference>
<dbReference type="EMBL" id="LXQA010032157">
    <property type="protein sequence ID" value="MCH96367.1"/>
    <property type="molecule type" value="Genomic_DNA"/>
</dbReference>
<sequence length="199" mass="22349">IPTPLLKDQSPYFLRFNQQPDLHDLKVFGSLCYASTTQNHRTKLDPRARKAVYLGYKQGVKGAVLFDLNTKNIFISRNVTFHEHIFPYQTTHSKIPWEYHSNHVTSSAEAPVAPIIDDDLHILPLAHDFSASTPESIVPPSPSPQIDLPRTITDLDTVHPNLRKSTTTIHKPTHLSDYICNLSTDSVQSTSTANLLCLL</sequence>
<keyword evidence="3" id="KW-1185">Reference proteome</keyword>
<protein>
    <submittedName>
        <fullName evidence="2">Retrovirus-related pol polyprotein from transposon TNT 1-94</fullName>
    </submittedName>
</protein>
<evidence type="ECO:0000259" key="1">
    <source>
        <dbReference type="Pfam" id="PF25597"/>
    </source>
</evidence>
<dbReference type="Proteomes" id="UP000265520">
    <property type="component" value="Unassembled WGS sequence"/>
</dbReference>
<evidence type="ECO:0000313" key="3">
    <source>
        <dbReference type="Proteomes" id="UP000265520"/>
    </source>
</evidence>
<dbReference type="InterPro" id="IPR057670">
    <property type="entry name" value="SH3_retrovirus"/>
</dbReference>